<protein>
    <submittedName>
        <fullName evidence="1">Uncharacterized protein</fullName>
    </submittedName>
</protein>
<dbReference type="Proteomes" id="UP001243375">
    <property type="component" value="Unassembled WGS sequence"/>
</dbReference>
<gene>
    <name evidence="1" type="ORF">QFC22_005099</name>
</gene>
<evidence type="ECO:0000313" key="1">
    <source>
        <dbReference type="EMBL" id="KAJ9115956.1"/>
    </source>
</evidence>
<sequence>MDSRKDLIESPPSSPKQQQHPGSPLTPTQNRATSKLKRLSLVSGAVFNANDGGIQEGVRDAMEENPSFGSPIRGTFTRSAGNTDTPVVVGPETLTYEVKQSSPVSSPSVRENAGLSIPATRSYAPSTEMASATLDDSLPAPPQQQPQQPPRTSQNIGRIGYRHSTISTSSGRTPQLQASVRRARRRSVDRDPPPLSSNSTDAGNDKTIQQEDESRLALSASSPFASASSSKSSRAHPAAAARPLTLIEQHASLLAYIAQKETEVHESRRLYERRSEELKEAKKKWEEIVGSSAAATVGGPALSQSRSGNGKLSGNGDTKSTMSAAGRIQPPMPIRRTGSSTSSIGSSSSGTRPASHAATTKYDHHLYPNSRAAVLPLTIPLEEGTAAAAGAANAVVEGSKRLFGHLLDSLAGINTGDDDDDDGELYSARGETGGVLGKTGDGAERRQADGRNVLVRLDDSPLRLKSSTERNMDAAKGGPQAGRGTSIDNGNGMAKGPRQIRTLSLIAGKGSTSKHHRPATRVVDPEQSRREVVQEERPETGATMWDMLDTSPPPRSMQTTTQTIPSTGRPNTNSSNRSGRSLSFMDEDDGERGQETPGAGTGGVVDFGNIWDGFAATPNGKDWKAMLAPTYVPSLFVQ</sequence>
<organism evidence="1 2">
    <name type="scientific">Naganishia vaughanmartiniae</name>
    <dbReference type="NCBI Taxonomy" id="1424756"/>
    <lineage>
        <taxon>Eukaryota</taxon>
        <taxon>Fungi</taxon>
        <taxon>Dikarya</taxon>
        <taxon>Basidiomycota</taxon>
        <taxon>Agaricomycotina</taxon>
        <taxon>Tremellomycetes</taxon>
        <taxon>Filobasidiales</taxon>
        <taxon>Filobasidiaceae</taxon>
        <taxon>Naganishia</taxon>
    </lineage>
</organism>
<comment type="caution">
    <text evidence="1">The sequence shown here is derived from an EMBL/GenBank/DDBJ whole genome shotgun (WGS) entry which is preliminary data.</text>
</comment>
<keyword evidence="2" id="KW-1185">Reference proteome</keyword>
<evidence type="ECO:0000313" key="2">
    <source>
        <dbReference type="Proteomes" id="UP001243375"/>
    </source>
</evidence>
<accession>A0ACC2WX33</accession>
<reference evidence="1" key="1">
    <citation type="submission" date="2023-04" db="EMBL/GenBank/DDBJ databases">
        <title>Draft Genome sequencing of Naganishia species isolated from polar environments using Oxford Nanopore Technology.</title>
        <authorList>
            <person name="Leo P."/>
            <person name="Venkateswaran K."/>
        </authorList>
    </citation>
    <scope>NUCLEOTIDE SEQUENCE</scope>
    <source>
        <strain evidence="1">MNA-CCFEE 5425</strain>
    </source>
</reference>
<name>A0ACC2WX33_9TREE</name>
<dbReference type="EMBL" id="JASBWU010000015">
    <property type="protein sequence ID" value="KAJ9115956.1"/>
    <property type="molecule type" value="Genomic_DNA"/>
</dbReference>
<proteinExistence type="predicted"/>